<sequence length="200" mass="22553">MKSLLFLLLVVLLIPFKSSAQAALPDTLRYQEVVPVPGVSADELYGRVREWVALTFEDVHQVLQLEDARRHVVIGSGYSRVHTRRPNGKPGASDKLWLRFRVETREGRYRVEISNLGAVRDFSTSDHPAYVLHDLNRWIQAAQATQAESRRHEALSQGFPAISTYLTTEQVGLLKAGLDESVQRLLQSLRKTVTAPPIAW</sequence>
<comment type="caution">
    <text evidence="3">The sequence shown here is derived from an EMBL/GenBank/DDBJ whole genome shotgun (WGS) entry which is preliminary data.</text>
</comment>
<name>A0ABW4QYE2_9BACT</name>
<reference evidence="4" key="1">
    <citation type="journal article" date="2019" name="Int. J. Syst. Evol. Microbiol.">
        <title>The Global Catalogue of Microorganisms (GCM) 10K type strain sequencing project: providing services to taxonomists for standard genome sequencing and annotation.</title>
        <authorList>
            <consortium name="The Broad Institute Genomics Platform"/>
            <consortium name="The Broad Institute Genome Sequencing Center for Infectious Disease"/>
            <person name="Wu L."/>
            <person name="Ma J."/>
        </authorList>
    </citation>
    <scope>NUCLEOTIDE SEQUENCE [LARGE SCALE GENOMIC DNA]</scope>
    <source>
        <strain evidence="4">CGMCC 1.15795</strain>
    </source>
</reference>
<keyword evidence="4" id="KW-1185">Reference proteome</keyword>
<evidence type="ECO:0000256" key="1">
    <source>
        <dbReference type="SAM" id="SignalP"/>
    </source>
</evidence>
<feature type="domain" description="DUF4468" evidence="2">
    <location>
        <begin position="30"/>
        <end position="116"/>
    </location>
</feature>
<evidence type="ECO:0000313" key="3">
    <source>
        <dbReference type="EMBL" id="MFD1874452.1"/>
    </source>
</evidence>
<feature type="chain" id="PRO_5047344604" evidence="1">
    <location>
        <begin position="23"/>
        <end position="200"/>
    </location>
</feature>
<dbReference type="EMBL" id="JBHUFD010000008">
    <property type="protein sequence ID" value="MFD1874452.1"/>
    <property type="molecule type" value="Genomic_DNA"/>
</dbReference>
<accession>A0ABW4QYE2</accession>
<keyword evidence="1" id="KW-0732">Signal</keyword>
<evidence type="ECO:0000313" key="4">
    <source>
        <dbReference type="Proteomes" id="UP001597197"/>
    </source>
</evidence>
<dbReference type="Pfam" id="PF14730">
    <property type="entry name" value="DUF4468"/>
    <property type="match status" value="1"/>
</dbReference>
<feature type="signal peptide" evidence="1">
    <location>
        <begin position="1"/>
        <end position="22"/>
    </location>
</feature>
<organism evidence="3 4">
    <name type="scientific">Hymenobacter bucti</name>
    <dbReference type="NCBI Taxonomy" id="1844114"/>
    <lineage>
        <taxon>Bacteria</taxon>
        <taxon>Pseudomonadati</taxon>
        <taxon>Bacteroidota</taxon>
        <taxon>Cytophagia</taxon>
        <taxon>Cytophagales</taxon>
        <taxon>Hymenobacteraceae</taxon>
        <taxon>Hymenobacter</taxon>
    </lineage>
</organism>
<gene>
    <name evidence="3" type="ORF">ACFSDX_18550</name>
</gene>
<evidence type="ECO:0000259" key="2">
    <source>
        <dbReference type="Pfam" id="PF14730"/>
    </source>
</evidence>
<dbReference type="InterPro" id="IPR027823">
    <property type="entry name" value="DUF4468"/>
</dbReference>
<dbReference type="Gene3D" id="3.30.530.80">
    <property type="match status" value="1"/>
</dbReference>
<dbReference type="Proteomes" id="UP001597197">
    <property type="component" value="Unassembled WGS sequence"/>
</dbReference>
<dbReference type="RefSeq" id="WP_382316272.1">
    <property type="nucleotide sequence ID" value="NZ_JBHUFD010000008.1"/>
</dbReference>
<proteinExistence type="predicted"/>
<protein>
    <submittedName>
        <fullName evidence="3">DUF4468 domain-containing protein</fullName>
    </submittedName>
</protein>